<dbReference type="OrthoDB" id="8680283at2"/>
<evidence type="ECO:0000313" key="2">
    <source>
        <dbReference type="EMBL" id="OAH33262.1"/>
    </source>
</evidence>
<name>A0A177IWP8_SPHYA</name>
<evidence type="ECO:0000313" key="3">
    <source>
        <dbReference type="Proteomes" id="UP000077262"/>
    </source>
</evidence>
<accession>A0A177IWP8</accession>
<protein>
    <recommendedName>
        <fullName evidence="1">AB hydrolase-1 domain-containing protein</fullName>
    </recommendedName>
</protein>
<dbReference type="EMBL" id="LSTR01000110">
    <property type="protein sequence ID" value="OAH33262.1"/>
    <property type="molecule type" value="Genomic_DNA"/>
</dbReference>
<dbReference type="InterPro" id="IPR029058">
    <property type="entry name" value="AB_hydrolase_fold"/>
</dbReference>
<dbReference type="Gene3D" id="3.40.50.1820">
    <property type="entry name" value="alpha/beta hydrolase"/>
    <property type="match status" value="1"/>
</dbReference>
<gene>
    <name evidence="2" type="ORF">AX777_24595</name>
</gene>
<dbReference type="RefSeq" id="WP_017499038.1">
    <property type="nucleotide sequence ID" value="NZ_LSTR01000110.1"/>
</dbReference>
<dbReference type="InterPro" id="IPR000073">
    <property type="entry name" value="AB_hydrolase_1"/>
</dbReference>
<sequence length="258" mass="27032">MSYETKTATLAKGALTYLVAGEGEPLLVLHTSGGPLWTPLIEKLATTRRVFMPVLPGFGGTAMLDSVASVTDLADLAADFITTEIGADPVDVFGGSFGGRVALYLAVRHPDRVTDMVLEAPAGVAVGADPAAQDPQAARTGLFAYPDKAKHLAPTPEIAQGNSAAFRAYGGPVLVDEELVALLPGIAAPVLVIMGTLDRVTPPQAGHYLATTLPNGKLTYVYDAAHAVQVDQAEAMFRVTRHFLDKGAAFIVASREYC</sequence>
<dbReference type="AlphaFoldDB" id="A0A177IWP8"/>
<dbReference type="Proteomes" id="UP000077262">
    <property type="component" value="Unassembled WGS sequence"/>
</dbReference>
<dbReference type="PRINTS" id="PR00111">
    <property type="entry name" value="ABHYDROLASE"/>
</dbReference>
<dbReference type="PANTHER" id="PTHR43798">
    <property type="entry name" value="MONOACYLGLYCEROL LIPASE"/>
    <property type="match status" value="1"/>
</dbReference>
<evidence type="ECO:0000259" key="1">
    <source>
        <dbReference type="Pfam" id="PF12697"/>
    </source>
</evidence>
<comment type="caution">
    <text evidence="2">The sequence shown here is derived from an EMBL/GenBank/DDBJ whole genome shotgun (WGS) entry which is preliminary data.</text>
</comment>
<organism evidence="2 3">
    <name type="scientific">Sphingobium yanoikuyae</name>
    <name type="common">Sphingomonas yanoikuyae</name>
    <dbReference type="NCBI Taxonomy" id="13690"/>
    <lineage>
        <taxon>Bacteria</taxon>
        <taxon>Pseudomonadati</taxon>
        <taxon>Pseudomonadota</taxon>
        <taxon>Alphaproteobacteria</taxon>
        <taxon>Sphingomonadales</taxon>
        <taxon>Sphingomonadaceae</taxon>
        <taxon>Sphingobium</taxon>
    </lineage>
</organism>
<reference evidence="2 3" key="1">
    <citation type="submission" date="2016-02" db="EMBL/GenBank/DDBJ databases">
        <authorList>
            <person name="Wen L."/>
            <person name="He K."/>
            <person name="Yang H."/>
        </authorList>
    </citation>
    <scope>NUCLEOTIDE SEQUENCE [LARGE SCALE GENOMIC DNA]</scope>
    <source>
        <strain evidence="2 3">CD09_2</strain>
    </source>
</reference>
<dbReference type="InterPro" id="IPR050266">
    <property type="entry name" value="AB_hydrolase_sf"/>
</dbReference>
<proteinExistence type="predicted"/>
<dbReference type="Pfam" id="PF12697">
    <property type="entry name" value="Abhydrolase_6"/>
    <property type="match status" value="1"/>
</dbReference>
<feature type="domain" description="AB hydrolase-1" evidence="1">
    <location>
        <begin position="27"/>
        <end position="237"/>
    </location>
</feature>
<dbReference type="SUPFAM" id="SSF53474">
    <property type="entry name" value="alpha/beta-Hydrolases"/>
    <property type="match status" value="1"/>
</dbReference>